<dbReference type="EMBL" id="ML979139">
    <property type="protein sequence ID" value="KAF1913039.1"/>
    <property type="molecule type" value="Genomic_DNA"/>
</dbReference>
<protein>
    <submittedName>
        <fullName evidence="1">Uncharacterized protein</fullName>
    </submittedName>
</protein>
<dbReference type="AlphaFoldDB" id="A0A6A5QCD6"/>
<sequence>MASARATRDGVKAATCNLHYCASRGAWSARRIKFRLHMRLWSATLAVTRATEEKFCELMSGVRSDLQDGGGPGGGGVASANGVTVMHAGLIRLCLVGGATLGCIGGEGFDDA</sequence>
<gene>
    <name evidence="1" type="ORF">BDU57DRAFT_521710</name>
</gene>
<reference evidence="1" key="1">
    <citation type="journal article" date="2020" name="Stud. Mycol.">
        <title>101 Dothideomycetes genomes: a test case for predicting lifestyles and emergence of pathogens.</title>
        <authorList>
            <person name="Haridas S."/>
            <person name="Albert R."/>
            <person name="Binder M."/>
            <person name="Bloem J."/>
            <person name="Labutti K."/>
            <person name="Salamov A."/>
            <person name="Andreopoulos B."/>
            <person name="Baker S."/>
            <person name="Barry K."/>
            <person name="Bills G."/>
            <person name="Bluhm B."/>
            <person name="Cannon C."/>
            <person name="Castanera R."/>
            <person name="Culley D."/>
            <person name="Daum C."/>
            <person name="Ezra D."/>
            <person name="Gonzalez J."/>
            <person name="Henrissat B."/>
            <person name="Kuo A."/>
            <person name="Liang C."/>
            <person name="Lipzen A."/>
            <person name="Lutzoni F."/>
            <person name="Magnuson J."/>
            <person name="Mondo S."/>
            <person name="Nolan M."/>
            <person name="Ohm R."/>
            <person name="Pangilinan J."/>
            <person name="Park H.-J."/>
            <person name="Ramirez L."/>
            <person name="Alfaro M."/>
            <person name="Sun H."/>
            <person name="Tritt A."/>
            <person name="Yoshinaga Y."/>
            <person name="Zwiers L.-H."/>
            <person name="Turgeon B."/>
            <person name="Goodwin S."/>
            <person name="Spatafora J."/>
            <person name="Crous P."/>
            <person name="Grigoriev I."/>
        </authorList>
    </citation>
    <scope>NUCLEOTIDE SEQUENCE</scope>
    <source>
        <strain evidence="1">HMLAC05119</strain>
    </source>
</reference>
<organism evidence="1 2">
    <name type="scientific">Ampelomyces quisqualis</name>
    <name type="common">Powdery mildew agent</name>
    <dbReference type="NCBI Taxonomy" id="50730"/>
    <lineage>
        <taxon>Eukaryota</taxon>
        <taxon>Fungi</taxon>
        <taxon>Dikarya</taxon>
        <taxon>Ascomycota</taxon>
        <taxon>Pezizomycotina</taxon>
        <taxon>Dothideomycetes</taxon>
        <taxon>Pleosporomycetidae</taxon>
        <taxon>Pleosporales</taxon>
        <taxon>Pleosporineae</taxon>
        <taxon>Phaeosphaeriaceae</taxon>
        <taxon>Ampelomyces</taxon>
    </lineage>
</organism>
<accession>A0A6A5QCD6</accession>
<evidence type="ECO:0000313" key="2">
    <source>
        <dbReference type="Proteomes" id="UP000800096"/>
    </source>
</evidence>
<proteinExistence type="predicted"/>
<evidence type="ECO:0000313" key="1">
    <source>
        <dbReference type="EMBL" id="KAF1913039.1"/>
    </source>
</evidence>
<keyword evidence="2" id="KW-1185">Reference proteome</keyword>
<dbReference type="Proteomes" id="UP000800096">
    <property type="component" value="Unassembled WGS sequence"/>
</dbReference>
<name>A0A6A5QCD6_AMPQU</name>